<keyword evidence="6" id="KW-0460">Magnesium</keyword>
<keyword evidence="7 12" id="KW-1133">Transmembrane helix</keyword>
<feature type="transmembrane region" description="Helical" evidence="12">
    <location>
        <begin position="277"/>
        <end position="297"/>
    </location>
</feature>
<keyword evidence="3" id="KW-0813">Transport</keyword>
<dbReference type="GO" id="GO:0000287">
    <property type="term" value="F:magnesium ion binding"/>
    <property type="evidence" value="ECO:0007669"/>
    <property type="project" value="TreeGrafter"/>
</dbReference>
<comment type="caution">
    <text evidence="13">The sequence shown here is derived from an EMBL/GenBank/DDBJ whole genome shotgun (WGS) entry which is preliminary data.</text>
</comment>
<comment type="catalytic activity">
    <reaction evidence="10">
        <text>Mg(2+)(in) = Mg(2+)(out)</text>
        <dbReference type="Rhea" id="RHEA:29827"/>
        <dbReference type="ChEBI" id="CHEBI:18420"/>
    </reaction>
</comment>
<keyword evidence="4" id="KW-1003">Cell membrane</keyword>
<gene>
    <name evidence="13" type="primary">corA_24</name>
    <name evidence="13" type="ORF">SDC9_67776</name>
</gene>
<dbReference type="PANTHER" id="PTHR46494:SF1">
    <property type="entry name" value="CORA FAMILY METAL ION TRANSPORTER (EUROFUNG)"/>
    <property type="match status" value="1"/>
</dbReference>
<evidence type="ECO:0000256" key="11">
    <source>
        <dbReference type="ARBA" id="ARBA00045497"/>
    </source>
</evidence>
<dbReference type="InterPro" id="IPR045863">
    <property type="entry name" value="CorA_TM1_TM2"/>
</dbReference>
<dbReference type="FunFam" id="1.20.58.340:FF:000004">
    <property type="entry name" value="Magnesium transport protein CorA"/>
    <property type="match status" value="1"/>
</dbReference>
<evidence type="ECO:0000256" key="8">
    <source>
        <dbReference type="ARBA" id="ARBA00023065"/>
    </source>
</evidence>
<evidence type="ECO:0000256" key="3">
    <source>
        <dbReference type="ARBA" id="ARBA00022448"/>
    </source>
</evidence>
<comment type="function">
    <text evidence="11">Mediates influx of magnesium ions. Alternates between open and closed states. Activated by low cytoplasmic Mg(2+) levels. Inactive when cytoplasmic Mg(2+) levels are high.</text>
</comment>
<evidence type="ECO:0000256" key="10">
    <source>
        <dbReference type="ARBA" id="ARBA00034269"/>
    </source>
</evidence>
<accession>A0A644XYI5</accession>
<sequence>MIEQIRLDNLKWLHILYPSDEDYNLLINDYNFHPLDIEDCKTRSQRSKIDIYDDYYFLILHFPYFDKVNRFIKVKEIKIFWGADFIITIGSAHWVIRDLFEETKRQLNDGNDYEYLQSSDRLLYRILEALMKETQVILQRIDTEIDLINKEMFSRKADKIIEKISITRKNVILLNTTFKPQLRLFHKFESGEVKGFVEDMEEYWGNILDYYQKNWDMIEDDGELLEGLSKTFDSMQANRTNEIMKILTFISTTLLPLTFITGLYGMNVNLPFGQHPFAFSMIIGIMLLIVIFLILYFKRKRWM</sequence>
<evidence type="ECO:0000256" key="5">
    <source>
        <dbReference type="ARBA" id="ARBA00022692"/>
    </source>
</evidence>
<dbReference type="CDD" id="cd12822">
    <property type="entry name" value="TmCorA-like"/>
    <property type="match status" value="1"/>
</dbReference>
<dbReference type="GO" id="GO:0015095">
    <property type="term" value="F:magnesium ion transmembrane transporter activity"/>
    <property type="evidence" value="ECO:0007669"/>
    <property type="project" value="TreeGrafter"/>
</dbReference>
<proteinExistence type="inferred from homology"/>
<name>A0A644XYI5_9ZZZZ</name>
<dbReference type="InterPro" id="IPR002523">
    <property type="entry name" value="MgTranspt_CorA/ZnTranspt_ZntB"/>
</dbReference>
<evidence type="ECO:0000256" key="6">
    <source>
        <dbReference type="ARBA" id="ARBA00022842"/>
    </source>
</evidence>
<dbReference type="EMBL" id="VSSQ01003569">
    <property type="protein sequence ID" value="MPM21332.1"/>
    <property type="molecule type" value="Genomic_DNA"/>
</dbReference>
<reference evidence="13" key="1">
    <citation type="submission" date="2019-08" db="EMBL/GenBank/DDBJ databases">
        <authorList>
            <person name="Kucharzyk K."/>
            <person name="Murdoch R.W."/>
            <person name="Higgins S."/>
            <person name="Loffler F."/>
        </authorList>
    </citation>
    <scope>NUCLEOTIDE SEQUENCE</scope>
</reference>
<dbReference type="GO" id="GO:0050897">
    <property type="term" value="F:cobalt ion binding"/>
    <property type="evidence" value="ECO:0007669"/>
    <property type="project" value="TreeGrafter"/>
</dbReference>
<keyword evidence="5 12" id="KW-0812">Transmembrane</keyword>
<keyword evidence="9 12" id="KW-0472">Membrane</keyword>
<dbReference type="PANTHER" id="PTHR46494">
    <property type="entry name" value="CORA FAMILY METAL ION TRANSPORTER (EUROFUNG)"/>
    <property type="match status" value="1"/>
</dbReference>
<dbReference type="Gene3D" id="3.30.460.20">
    <property type="entry name" value="CorA soluble domain-like"/>
    <property type="match status" value="1"/>
</dbReference>
<keyword evidence="8" id="KW-0406">Ion transport</keyword>
<dbReference type="AlphaFoldDB" id="A0A644XYI5"/>
<protein>
    <submittedName>
        <fullName evidence="13">Cobalt/magnesium transport protein CorA</fullName>
    </submittedName>
</protein>
<dbReference type="SUPFAM" id="SSF143865">
    <property type="entry name" value="CorA soluble domain-like"/>
    <property type="match status" value="1"/>
</dbReference>
<dbReference type="InterPro" id="IPR045861">
    <property type="entry name" value="CorA_cytoplasmic_dom"/>
</dbReference>
<comment type="subcellular location">
    <subcellularLocation>
        <location evidence="1">Cell membrane</location>
        <topology evidence="1">Multi-pass membrane protein</topology>
    </subcellularLocation>
</comment>
<evidence type="ECO:0000256" key="7">
    <source>
        <dbReference type="ARBA" id="ARBA00022989"/>
    </source>
</evidence>
<evidence type="ECO:0000256" key="4">
    <source>
        <dbReference type="ARBA" id="ARBA00022475"/>
    </source>
</evidence>
<feature type="transmembrane region" description="Helical" evidence="12">
    <location>
        <begin position="246"/>
        <end position="265"/>
    </location>
</feature>
<dbReference type="GO" id="GO:0005886">
    <property type="term" value="C:plasma membrane"/>
    <property type="evidence" value="ECO:0007669"/>
    <property type="project" value="UniProtKB-SubCell"/>
</dbReference>
<comment type="similarity">
    <text evidence="2">Belongs to the CorA metal ion transporter (MIT) (TC 1.A.35) family.</text>
</comment>
<evidence type="ECO:0000256" key="9">
    <source>
        <dbReference type="ARBA" id="ARBA00023136"/>
    </source>
</evidence>
<dbReference type="GO" id="GO:0015087">
    <property type="term" value="F:cobalt ion transmembrane transporter activity"/>
    <property type="evidence" value="ECO:0007669"/>
    <property type="project" value="TreeGrafter"/>
</dbReference>
<organism evidence="13">
    <name type="scientific">bioreactor metagenome</name>
    <dbReference type="NCBI Taxonomy" id="1076179"/>
    <lineage>
        <taxon>unclassified sequences</taxon>
        <taxon>metagenomes</taxon>
        <taxon>ecological metagenomes</taxon>
    </lineage>
</organism>
<evidence type="ECO:0000313" key="13">
    <source>
        <dbReference type="EMBL" id="MPM21332.1"/>
    </source>
</evidence>
<evidence type="ECO:0000256" key="12">
    <source>
        <dbReference type="SAM" id="Phobius"/>
    </source>
</evidence>
<dbReference type="SUPFAM" id="SSF144083">
    <property type="entry name" value="Magnesium transport protein CorA, transmembrane region"/>
    <property type="match status" value="1"/>
</dbReference>
<dbReference type="Gene3D" id="1.20.58.340">
    <property type="entry name" value="Magnesium transport protein CorA, transmembrane region"/>
    <property type="match status" value="2"/>
</dbReference>
<evidence type="ECO:0000256" key="2">
    <source>
        <dbReference type="ARBA" id="ARBA00009765"/>
    </source>
</evidence>
<evidence type="ECO:0000256" key="1">
    <source>
        <dbReference type="ARBA" id="ARBA00004651"/>
    </source>
</evidence>
<dbReference type="Pfam" id="PF01544">
    <property type="entry name" value="CorA"/>
    <property type="match status" value="1"/>
</dbReference>